<evidence type="ECO:0000256" key="10">
    <source>
        <dbReference type="ARBA" id="ARBA00029774"/>
    </source>
</evidence>
<dbReference type="GO" id="GO:0006450">
    <property type="term" value="P:regulation of translational fidelity"/>
    <property type="evidence" value="ECO:0007669"/>
    <property type="project" value="TreeGrafter"/>
</dbReference>
<evidence type="ECO:0000256" key="5">
    <source>
        <dbReference type="ARBA" id="ARBA00022679"/>
    </source>
</evidence>
<comment type="subcellular location">
    <subcellularLocation>
        <location evidence="1">Cytoplasm</location>
    </subcellularLocation>
</comment>
<dbReference type="RefSeq" id="WP_158049793.1">
    <property type="nucleotide sequence ID" value="NZ_WAJR01000015.1"/>
</dbReference>
<evidence type="ECO:0000256" key="2">
    <source>
        <dbReference type="ARBA" id="ARBA00007663"/>
    </source>
</evidence>
<dbReference type="AlphaFoldDB" id="A0A6N6NKW5"/>
<dbReference type="GO" id="GO:0008033">
    <property type="term" value="P:tRNA processing"/>
    <property type="evidence" value="ECO:0007669"/>
    <property type="project" value="UniProtKB-KW"/>
</dbReference>
<evidence type="ECO:0000256" key="11">
    <source>
        <dbReference type="ARBA" id="ARBA00048366"/>
    </source>
</evidence>
<evidence type="ECO:0000256" key="9">
    <source>
        <dbReference type="ARBA" id="ARBA00022840"/>
    </source>
</evidence>
<dbReference type="GO" id="GO:0000049">
    <property type="term" value="F:tRNA binding"/>
    <property type="evidence" value="ECO:0007669"/>
    <property type="project" value="TreeGrafter"/>
</dbReference>
<evidence type="ECO:0000256" key="3">
    <source>
        <dbReference type="ARBA" id="ARBA00012584"/>
    </source>
</evidence>
<dbReference type="SUPFAM" id="SSF55821">
    <property type="entry name" value="YrdC/RibB"/>
    <property type="match status" value="1"/>
</dbReference>
<feature type="domain" description="YrdC-like" evidence="12">
    <location>
        <begin position="5"/>
        <end position="193"/>
    </location>
</feature>
<comment type="catalytic activity">
    <reaction evidence="11">
        <text>L-threonine + hydrogencarbonate + ATP = L-threonylcarbamoyladenylate + diphosphate + H2O</text>
        <dbReference type="Rhea" id="RHEA:36407"/>
        <dbReference type="ChEBI" id="CHEBI:15377"/>
        <dbReference type="ChEBI" id="CHEBI:17544"/>
        <dbReference type="ChEBI" id="CHEBI:30616"/>
        <dbReference type="ChEBI" id="CHEBI:33019"/>
        <dbReference type="ChEBI" id="CHEBI:57926"/>
        <dbReference type="ChEBI" id="CHEBI:73682"/>
        <dbReference type="EC" id="2.7.7.87"/>
    </reaction>
</comment>
<keyword evidence="9" id="KW-0067">ATP-binding</keyword>
<dbReference type="GO" id="GO:0003725">
    <property type="term" value="F:double-stranded RNA binding"/>
    <property type="evidence" value="ECO:0007669"/>
    <property type="project" value="InterPro"/>
</dbReference>
<dbReference type="NCBIfam" id="TIGR00057">
    <property type="entry name" value="L-threonylcarbamoyladenylate synthase"/>
    <property type="match status" value="1"/>
</dbReference>
<organism evidence="13 14">
    <name type="scientific">Ellagibacter isourolithinifaciens</name>
    <dbReference type="NCBI Taxonomy" id="2137581"/>
    <lineage>
        <taxon>Bacteria</taxon>
        <taxon>Bacillati</taxon>
        <taxon>Actinomycetota</taxon>
        <taxon>Coriobacteriia</taxon>
        <taxon>Eggerthellales</taxon>
        <taxon>Eggerthellaceae</taxon>
        <taxon>Ellagibacter</taxon>
    </lineage>
</organism>
<dbReference type="GO" id="GO:0005524">
    <property type="term" value="F:ATP binding"/>
    <property type="evidence" value="ECO:0007669"/>
    <property type="project" value="UniProtKB-KW"/>
</dbReference>
<evidence type="ECO:0000256" key="6">
    <source>
        <dbReference type="ARBA" id="ARBA00022694"/>
    </source>
</evidence>
<dbReference type="OrthoDB" id="9814580at2"/>
<dbReference type="InterPro" id="IPR006070">
    <property type="entry name" value="Sua5-like_dom"/>
</dbReference>
<dbReference type="Gene3D" id="3.90.870.10">
    <property type="entry name" value="DHBP synthase"/>
    <property type="match status" value="1"/>
</dbReference>
<name>A0A6N6NKW5_9ACTN</name>
<keyword evidence="8" id="KW-0547">Nucleotide-binding</keyword>
<gene>
    <name evidence="13" type="ORF">F8C90_06910</name>
</gene>
<comment type="caution">
    <text evidence="13">The sequence shown here is derived from an EMBL/GenBank/DDBJ whole genome shotgun (WGS) entry which is preliminary data.</text>
</comment>
<keyword evidence="6" id="KW-0819">tRNA processing</keyword>
<dbReference type="PROSITE" id="PS51163">
    <property type="entry name" value="YRDC"/>
    <property type="match status" value="1"/>
</dbReference>
<dbReference type="EMBL" id="WAJR01000015">
    <property type="protein sequence ID" value="KAB1640277.1"/>
    <property type="molecule type" value="Genomic_DNA"/>
</dbReference>
<reference evidence="13 14" key="1">
    <citation type="submission" date="2019-09" db="EMBL/GenBank/DDBJ databases">
        <title>Whole genome shotgun sequencing (WGS) of Ellagibacter isourolithinifaciens DSM 104140(T) and Adlercreutzia muris DSM 29508(T).</title>
        <authorList>
            <person name="Stoll D.A."/>
            <person name="Danylec N."/>
            <person name="Huch M."/>
        </authorList>
    </citation>
    <scope>NUCLEOTIDE SEQUENCE [LARGE SCALE GENOMIC DNA]</scope>
    <source>
        <strain evidence="13 14">DSM 104140</strain>
    </source>
</reference>
<proteinExistence type="inferred from homology"/>
<evidence type="ECO:0000256" key="7">
    <source>
        <dbReference type="ARBA" id="ARBA00022695"/>
    </source>
</evidence>
<keyword evidence="4" id="KW-0963">Cytoplasm</keyword>
<dbReference type="Pfam" id="PF01300">
    <property type="entry name" value="Sua5_yciO_yrdC"/>
    <property type="match status" value="1"/>
</dbReference>
<protein>
    <recommendedName>
        <fullName evidence="10">L-threonylcarbamoyladenylate synthase</fullName>
        <ecNumber evidence="3">2.7.7.87</ecNumber>
    </recommendedName>
    <alternativeName>
        <fullName evidence="10">L-threonylcarbamoyladenylate synthase</fullName>
    </alternativeName>
</protein>
<dbReference type="PANTHER" id="PTHR17490">
    <property type="entry name" value="SUA5"/>
    <property type="match status" value="1"/>
</dbReference>
<dbReference type="GO" id="GO:0005737">
    <property type="term" value="C:cytoplasm"/>
    <property type="evidence" value="ECO:0007669"/>
    <property type="project" value="UniProtKB-SubCell"/>
</dbReference>
<evidence type="ECO:0000256" key="4">
    <source>
        <dbReference type="ARBA" id="ARBA00022490"/>
    </source>
</evidence>
<keyword evidence="14" id="KW-1185">Reference proteome</keyword>
<keyword evidence="7" id="KW-0548">Nucleotidyltransferase</keyword>
<evidence type="ECO:0000259" key="12">
    <source>
        <dbReference type="PROSITE" id="PS51163"/>
    </source>
</evidence>
<dbReference type="InterPro" id="IPR017945">
    <property type="entry name" value="DHBP_synth_RibB-like_a/b_dom"/>
</dbReference>
<dbReference type="EC" id="2.7.7.87" evidence="3"/>
<dbReference type="PANTHER" id="PTHR17490:SF16">
    <property type="entry name" value="THREONYLCARBAMOYL-AMP SYNTHASE"/>
    <property type="match status" value="1"/>
</dbReference>
<sequence length="202" mass="21332">MARLSDSIAVTASVLKKGQPVIFPTETVYGLGVSIRHAASPDILYSLKRREKAKPISWLVSQQDDLARFGRCVPEFAFVLARTFWPGPLTLIVKASDEVPEAFRSSTDTIGLRMPNNACALELIDAVGCPLATTSANVSGKRPAGSFGDLDEGLCSQVSAVLSDGEDGAKSGVASTVVDCTQDHPVIVREGAITIADIKSLS</sequence>
<evidence type="ECO:0000313" key="14">
    <source>
        <dbReference type="Proteomes" id="UP000468668"/>
    </source>
</evidence>
<evidence type="ECO:0000256" key="1">
    <source>
        <dbReference type="ARBA" id="ARBA00004496"/>
    </source>
</evidence>
<dbReference type="Proteomes" id="UP000468668">
    <property type="component" value="Unassembled WGS sequence"/>
</dbReference>
<dbReference type="GeneID" id="98658136"/>
<keyword evidence="5" id="KW-0808">Transferase</keyword>
<evidence type="ECO:0000256" key="8">
    <source>
        <dbReference type="ARBA" id="ARBA00022741"/>
    </source>
</evidence>
<evidence type="ECO:0000313" key="13">
    <source>
        <dbReference type="EMBL" id="KAB1640277.1"/>
    </source>
</evidence>
<comment type="similarity">
    <text evidence="2">Belongs to the SUA5 family.</text>
</comment>
<dbReference type="InterPro" id="IPR050156">
    <property type="entry name" value="TC-AMP_synthase_SUA5"/>
</dbReference>
<accession>A0A6N6NKW5</accession>
<dbReference type="GO" id="GO:0061710">
    <property type="term" value="F:L-threonylcarbamoyladenylate synthase"/>
    <property type="evidence" value="ECO:0007669"/>
    <property type="project" value="UniProtKB-EC"/>
</dbReference>